<dbReference type="STRING" id="6205.A0A0R3WQ01"/>
<name>A0A0R3WQ01_HYDTA</name>
<organism evidence="1">
    <name type="scientific">Hydatigena taeniaeformis</name>
    <name type="common">Feline tapeworm</name>
    <name type="synonym">Taenia taeniaeformis</name>
    <dbReference type="NCBI Taxonomy" id="6205"/>
    <lineage>
        <taxon>Eukaryota</taxon>
        <taxon>Metazoa</taxon>
        <taxon>Spiralia</taxon>
        <taxon>Lophotrochozoa</taxon>
        <taxon>Platyhelminthes</taxon>
        <taxon>Cestoda</taxon>
        <taxon>Eucestoda</taxon>
        <taxon>Cyclophyllidea</taxon>
        <taxon>Taeniidae</taxon>
        <taxon>Hydatigera</taxon>
    </lineage>
</organism>
<dbReference type="PANTHER" id="PTHR31057">
    <property type="entry name" value="E3 UFM1-PROTEIN LIGASE 1"/>
    <property type="match status" value="1"/>
</dbReference>
<evidence type="ECO:0000313" key="1">
    <source>
        <dbReference type="WBParaSite" id="TTAC_0000284101-mRNA-1"/>
    </source>
</evidence>
<dbReference type="GO" id="GO:0034976">
    <property type="term" value="P:response to endoplasmic reticulum stress"/>
    <property type="evidence" value="ECO:0007669"/>
    <property type="project" value="TreeGrafter"/>
</dbReference>
<protein>
    <submittedName>
        <fullName evidence="1">RING-type E3 ubiquitin transferase</fullName>
    </submittedName>
</protein>
<reference evidence="1" key="1">
    <citation type="submission" date="2017-02" db="UniProtKB">
        <authorList>
            <consortium name="WormBaseParasite"/>
        </authorList>
    </citation>
    <scope>IDENTIFICATION</scope>
</reference>
<dbReference type="PANTHER" id="PTHR31057:SF0">
    <property type="entry name" value="E3 UFM1-PROTEIN LIGASE 1"/>
    <property type="match status" value="1"/>
</dbReference>
<dbReference type="WBParaSite" id="TTAC_0000284101-mRNA-1">
    <property type="protein sequence ID" value="TTAC_0000284101-mRNA-1"/>
    <property type="gene ID" value="TTAC_0000284101"/>
</dbReference>
<accession>A0A0R3WQ01</accession>
<dbReference type="GO" id="GO:0032434">
    <property type="term" value="P:regulation of proteasomal ubiquitin-dependent protein catabolic process"/>
    <property type="evidence" value="ECO:0007669"/>
    <property type="project" value="TreeGrafter"/>
</dbReference>
<sequence>LEDRALDTSWIDISYYLPPVFGAQEREWVIRPLLAGTNFISINDYMYLYSSNSISEHLSCFSEFIREQAVVAAADQKQKSCLKTNKSVLVPSEEIPTRGLEKRGKSGGFSGRSREIKTKHVKKKYLKRTVGSEDEEDPVEICIESYLPQDELLSLLRASVGIDAPEDLVEGLLEKLLPKIHENFLSLVKSVYFQTSDSSKSRDRCLAEKDSLISTILGIQLLERGSLAVDDVQLRIQLFRQLIRSEVSTLVNRLYVLLALNYDIGWPNLTANNISSDKGKEEEQKKCDDEEVSIGHSIELNPGNITPQHRDALADLLGTMGDGPMKEASLLVQSINACLRANPEHSVSVESLSLDEILSLCDDLAHFHLGINLSVSLLRGGSGKRNRQDRLLAFEIARKTEQQMIDAAKAGGENYLACVSLAGAALFGQCLAGWPLPVHGKLVPRLSAWISSMLSSPTKSYVNYAAAVNELRAAKAGEQLTELAELVMKGARRGGDKSVVSELAKKDLVDQLCATASRCLRAMEVNSGKSSTD</sequence>
<proteinExistence type="predicted"/>
<dbReference type="GO" id="GO:1990592">
    <property type="term" value="P:protein K69-linked ufmylation"/>
    <property type="evidence" value="ECO:0007669"/>
    <property type="project" value="TreeGrafter"/>
</dbReference>
<dbReference type="GO" id="GO:0005789">
    <property type="term" value="C:endoplasmic reticulum membrane"/>
    <property type="evidence" value="ECO:0007669"/>
    <property type="project" value="TreeGrafter"/>
</dbReference>
<dbReference type="InterPro" id="IPR018611">
    <property type="entry name" value="Ufl1"/>
</dbReference>
<dbReference type="GO" id="GO:0061666">
    <property type="term" value="F:UFM1 ligase activity"/>
    <property type="evidence" value="ECO:0007669"/>
    <property type="project" value="InterPro"/>
</dbReference>
<dbReference type="AlphaFoldDB" id="A0A0R3WQ01"/>